<gene>
    <name evidence="1" type="ORF">Syun_011537</name>
</gene>
<reference evidence="1 2" key="1">
    <citation type="submission" date="2024-01" db="EMBL/GenBank/DDBJ databases">
        <title>Genome assemblies of Stephania.</title>
        <authorList>
            <person name="Yang L."/>
        </authorList>
    </citation>
    <scope>NUCLEOTIDE SEQUENCE [LARGE SCALE GENOMIC DNA]</scope>
    <source>
        <strain evidence="1">YNDBR</strain>
        <tissue evidence="1">Leaf</tissue>
    </source>
</reference>
<name>A0AAP0JXQ0_9MAGN</name>
<sequence length="176" mass="19654">MDEHTWAHGVDERSRTNAHGRARTNLDTHWHGALAFLGTAPWHALAQARANLGTPWHERGHGQDLADSLARARHEARLRKRLNIYYRERCDLSPWGGIGEVARTLEHALGAMPRHDPWTNHGVGHPPEPVGLDRAPASTRSAWARPGTIKQPLSCRETWATSFVAWLDQVKTVPSG</sequence>
<organism evidence="1 2">
    <name type="scientific">Stephania yunnanensis</name>
    <dbReference type="NCBI Taxonomy" id="152371"/>
    <lineage>
        <taxon>Eukaryota</taxon>
        <taxon>Viridiplantae</taxon>
        <taxon>Streptophyta</taxon>
        <taxon>Embryophyta</taxon>
        <taxon>Tracheophyta</taxon>
        <taxon>Spermatophyta</taxon>
        <taxon>Magnoliopsida</taxon>
        <taxon>Ranunculales</taxon>
        <taxon>Menispermaceae</taxon>
        <taxon>Menispermoideae</taxon>
        <taxon>Cissampelideae</taxon>
        <taxon>Stephania</taxon>
    </lineage>
</organism>
<dbReference type="Proteomes" id="UP001420932">
    <property type="component" value="Unassembled WGS sequence"/>
</dbReference>
<dbReference type="AlphaFoldDB" id="A0AAP0JXQ0"/>
<accession>A0AAP0JXQ0</accession>
<dbReference type="EMBL" id="JBBNAF010000005">
    <property type="protein sequence ID" value="KAK9142137.1"/>
    <property type="molecule type" value="Genomic_DNA"/>
</dbReference>
<proteinExistence type="predicted"/>
<evidence type="ECO:0000313" key="2">
    <source>
        <dbReference type="Proteomes" id="UP001420932"/>
    </source>
</evidence>
<keyword evidence="2" id="KW-1185">Reference proteome</keyword>
<comment type="caution">
    <text evidence="1">The sequence shown here is derived from an EMBL/GenBank/DDBJ whole genome shotgun (WGS) entry which is preliminary data.</text>
</comment>
<protein>
    <submittedName>
        <fullName evidence="1">Uncharacterized protein</fullName>
    </submittedName>
</protein>
<evidence type="ECO:0000313" key="1">
    <source>
        <dbReference type="EMBL" id="KAK9142137.1"/>
    </source>
</evidence>